<reference evidence="2" key="3">
    <citation type="submission" date="2015-04" db="UniProtKB">
        <authorList>
            <consortium name="EnsemblPlants"/>
        </authorList>
    </citation>
    <scope>IDENTIFICATION</scope>
    <source>
        <strain evidence="2">cv. Jemalong A17</strain>
    </source>
</reference>
<reference evidence="1 3" key="1">
    <citation type="journal article" date="2011" name="Nature">
        <title>The Medicago genome provides insight into the evolution of rhizobial symbioses.</title>
        <authorList>
            <person name="Young N.D."/>
            <person name="Debelle F."/>
            <person name="Oldroyd G.E."/>
            <person name="Geurts R."/>
            <person name="Cannon S.B."/>
            <person name="Udvardi M.K."/>
            <person name="Benedito V.A."/>
            <person name="Mayer K.F."/>
            <person name="Gouzy J."/>
            <person name="Schoof H."/>
            <person name="Van de Peer Y."/>
            <person name="Proost S."/>
            <person name="Cook D.R."/>
            <person name="Meyers B.C."/>
            <person name="Spannagl M."/>
            <person name="Cheung F."/>
            <person name="De Mita S."/>
            <person name="Krishnakumar V."/>
            <person name="Gundlach H."/>
            <person name="Zhou S."/>
            <person name="Mudge J."/>
            <person name="Bharti A.K."/>
            <person name="Murray J.D."/>
            <person name="Naoumkina M.A."/>
            <person name="Rosen B."/>
            <person name="Silverstein K.A."/>
            <person name="Tang H."/>
            <person name="Rombauts S."/>
            <person name="Zhao P.X."/>
            <person name="Zhou P."/>
            <person name="Barbe V."/>
            <person name="Bardou P."/>
            <person name="Bechner M."/>
            <person name="Bellec A."/>
            <person name="Berger A."/>
            <person name="Berges H."/>
            <person name="Bidwell S."/>
            <person name="Bisseling T."/>
            <person name="Choisne N."/>
            <person name="Couloux A."/>
            <person name="Denny R."/>
            <person name="Deshpande S."/>
            <person name="Dai X."/>
            <person name="Doyle J.J."/>
            <person name="Dudez A.M."/>
            <person name="Farmer A.D."/>
            <person name="Fouteau S."/>
            <person name="Franken C."/>
            <person name="Gibelin C."/>
            <person name="Gish J."/>
            <person name="Goldstein S."/>
            <person name="Gonzalez A.J."/>
            <person name="Green P.J."/>
            <person name="Hallab A."/>
            <person name="Hartog M."/>
            <person name="Hua A."/>
            <person name="Humphray S.J."/>
            <person name="Jeong D.H."/>
            <person name="Jing Y."/>
            <person name="Jocker A."/>
            <person name="Kenton S.M."/>
            <person name="Kim D.J."/>
            <person name="Klee K."/>
            <person name="Lai H."/>
            <person name="Lang C."/>
            <person name="Lin S."/>
            <person name="Macmil S.L."/>
            <person name="Magdelenat G."/>
            <person name="Matthews L."/>
            <person name="McCorrison J."/>
            <person name="Monaghan E.L."/>
            <person name="Mun J.H."/>
            <person name="Najar F.Z."/>
            <person name="Nicholson C."/>
            <person name="Noirot C."/>
            <person name="O'Bleness M."/>
            <person name="Paule C.R."/>
            <person name="Poulain J."/>
            <person name="Prion F."/>
            <person name="Qin B."/>
            <person name="Qu C."/>
            <person name="Retzel E.F."/>
            <person name="Riddle C."/>
            <person name="Sallet E."/>
            <person name="Samain S."/>
            <person name="Samson N."/>
            <person name="Sanders I."/>
            <person name="Saurat O."/>
            <person name="Scarpelli C."/>
            <person name="Schiex T."/>
            <person name="Segurens B."/>
            <person name="Severin A.J."/>
            <person name="Sherrier D.J."/>
            <person name="Shi R."/>
            <person name="Sims S."/>
            <person name="Singer S.R."/>
            <person name="Sinharoy S."/>
            <person name="Sterck L."/>
            <person name="Viollet A."/>
            <person name="Wang B.B."/>
            <person name="Wang K."/>
            <person name="Wang M."/>
            <person name="Wang X."/>
            <person name="Warfsmann J."/>
            <person name="Weissenbach J."/>
            <person name="White D.D."/>
            <person name="White J.D."/>
            <person name="Wiley G.B."/>
            <person name="Wincker P."/>
            <person name="Xing Y."/>
            <person name="Yang L."/>
            <person name="Yao Z."/>
            <person name="Ying F."/>
            <person name="Zhai J."/>
            <person name="Zhou L."/>
            <person name="Zuber A."/>
            <person name="Denarie J."/>
            <person name="Dixon R.A."/>
            <person name="May G.D."/>
            <person name="Schwartz D.C."/>
            <person name="Rogers J."/>
            <person name="Quetier F."/>
            <person name="Town C.D."/>
            <person name="Roe B.A."/>
        </authorList>
    </citation>
    <scope>NUCLEOTIDE SEQUENCE [LARGE SCALE GENOMIC DNA]</scope>
    <source>
        <strain evidence="1">A17</strain>
        <strain evidence="2 3">cv. Jemalong A17</strain>
    </source>
</reference>
<dbReference type="AlphaFoldDB" id="G7IJQ0"/>
<organism evidence="1 3">
    <name type="scientific">Medicago truncatula</name>
    <name type="common">Barrel medic</name>
    <name type="synonym">Medicago tribuloides</name>
    <dbReference type="NCBI Taxonomy" id="3880"/>
    <lineage>
        <taxon>Eukaryota</taxon>
        <taxon>Viridiplantae</taxon>
        <taxon>Streptophyta</taxon>
        <taxon>Embryophyta</taxon>
        <taxon>Tracheophyta</taxon>
        <taxon>Spermatophyta</taxon>
        <taxon>Magnoliopsida</taxon>
        <taxon>eudicotyledons</taxon>
        <taxon>Gunneridae</taxon>
        <taxon>Pentapetalae</taxon>
        <taxon>rosids</taxon>
        <taxon>fabids</taxon>
        <taxon>Fabales</taxon>
        <taxon>Fabaceae</taxon>
        <taxon>Papilionoideae</taxon>
        <taxon>50 kb inversion clade</taxon>
        <taxon>NPAAA clade</taxon>
        <taxon>Hologalegina</taxon>
        <taxon>IRL clade</taxon>
        <taxon>Trifolieae</taxon>
        <taxon>Medicago</taxon>
    </lineage>
</organism>
<reference evidence="1 3" key="2">
    <citation type="journal article" date="2014" name="BMC Genomics">
        <title>An improved genome release (version Mt4.0) for the model legume Medicago truncatula.</title>
        <authorList>
            <person name="Tang H."/>
            <person name="Krishnakumar V."/>
            <person name="Bidwell S."/>
            <person name="Rosen B."/>
            <person name="Chan A."/>
            <person name="Zhou S."/>
            <person name="Gentzbittel L."/>
            <person name="Childs K.L."/>
            <person name="Yandell M."/>
            <person name="Gundlach H."/>
            <person name="Mayer K.F."/>
            <person name="Schwartz D.C."/>
            <person name="Town C.D."/>
        </authorList>
    </citation>
    <scope>GENOME REANNOTATION</scope>
    <source>
        <strain evidence="2 3">cv. Jemalong A17</strain>
    </source>
</reference>
<evidence type="ECO:0000313" key="2">
    <source>
        <dbReference type="EnsemblPlants" id="AES66920"/>
    </source>
</evidence>
<dbReference type="Proteomes" id="UP000002051">
    <property type="component" value="Chromosome 2"/>
</dbReference>
<accession>G7IJQ0</accession>
<dbReference type="EnsemblPlants" id="AES66920">
    <property type="protein sequence ID" value="AES66920"/>
    <property type="gene ID" value="MTR_2g083410"/>
</dbReference>
<evidence type="ECO:0000313" key="1">
    <source>
        <dbReference type="EMBL" id="AES66920.2"/>
    </source>
</evidence>
<accession>A0A0C3V6D0</accession>
<proteinExistence type="predicted"/>
<gene>
    <name evidence="1" type="ordered locus">MTR_2g083410</name>
</gene>
<dbReference type="PaxDb" id="3880-AES66920"/>
<name>G7IJQ0_MEDTR</name>
<evidence type="ECO:0000313" key="3">
    <source>
        <dbReference type="Proteomes" id="UP000002051"/>
    </source>
</evidence>
<protein>
    <submittedName>
        <fullName evidence="1 2">Uncharacterized protein</fullName>
    </submittedName>
</protein>
<dbReference type="EMBL" id="CM001218">
    <property type="protein sequence ID" value="AES66920.2"/>
    <property type="molecule type" value="Genomic_DNA"/>
</dbReference>
<sequence>MYPFSDISTATNNFSANCLSSNSFRCCLHNRDIVVFQRNSAIKLTSLSFVIDLLLSAGATIAVL</sequence>
<keyword evidence="3" id="KW-1185">Reference proteome</keyword>
<dbReference type="HOGENOM" id="CLU_2870975_0_0_1"/>